<evidence type="ECO:0000313" key="1">
    <source>
        <dbReference type="EMBL" id="KAA1427452.1"/>
    </source>
</evidence>
<dbReference type="RefSeq" id="WP_149749818.1">
    <property type="nucleotide sequence ID" value="NZ_VUJW01000003.1"/>
</dbReference>
<gene>
    <name evidence="1" type="ORF">F0U47_08255</name>
</gene>
<evidence type="ECO:0000313" key="2">
    <source>
        <dbReference type="Proteomes" id="UP000324351"/>
    </source>
</evidence>
<keyword evidence="2" id="KW-1185">Reference proteome</keyword>
<dbReference type="Proteomes" id="UP000324351">
    <property type="component" value="Unassembled WGS sequence"/>
</dbReference>
<sequence>MTTADQFEVLHHAVIASQFVKDLGIIETAPALRKADRIAPGMLSFLERAMLTNLVARTWRGDGAIVDGGSFLGSSIAASGEGVRASTVFDGRTDRFPEGKPIHGYELGYLPLPKNKKEQVGVWNGVEYKYGESFVPILEEAVAPYRDLVELHIGDLNDERWYDAPIEIAFIDVCKTSRLNAHVSREFYPALIPGASTLINQDFFFDRLPWIKVTMGYLKDYFTWEGQVASSSIYRNVKAVPADVAAFDPFLEAGYEDCLALHDAVEFPGLDRKFEFRMCLSRAYLMASKGAKDDALDTLKTVESTYADILGDVEADRGFQYRLDRATRQITSGNISGAF</sequence>
<dbReference type="EMBL" id="VUJW01000003">
    <property type="protein sequence ID" value="KAA1427452.1"/>
    <property type="molecule type" value="Genomic_DNA"/>
</dbReference>
<dbReference type="AlphaFoldDB" id="A0A5B1M3G2"/>
<reference evidence="1 2" key="2">
    <citation type="submission" date="2019-09" db="EMBL/GenBank/DDBJ databases">
        <authorList>
            <person name="Jin C."/>
        </authorList>
    </citation>
    <scope>NUCLEOTIDE SEQUENCE [LARGE SCALE GENOMIC DNA]</scope>
    <source>
        <strain evidence="1 2">BN140041</strain>
    </source>
</reference>
<protein>
    <submittedName>
        <fullName evidence="1">Uncharacterized protein</fullName>
    </submittedName>
</protein>
<proteinExistence type="predicted"/>
<reference evidence="1 2" key="1">
    <citation type="submission" date="2019-09" db="EMBL/GenBank/DDBJ databases">
        <title>Nocardioides panacisoli sp. nov., isolated from the soil of a ginseng field.</title>
        <authorList>
            <person name="Cho C."/>
        </authorList>
    </citation>
    <scope>NUCLEOTIDE SEQUENCE [LARGE SCALE GENOMIC DNA]</scope>
    <source>
        <strain evidence="1 2">BN140041</strain>
    </source>
</reference>
<comment type="caution">
    <text evidence="1">The sequence shown here is derived from an EMBL/GenBank/DDBJ whole genome shotgun (WGS) entry which is preliminary data.</text>
</comment>
<name>A0A5B1M3G2_9ACTN</name>
<organism evidence="1 2">
    <name type="scientific">Nocardioides antri</name>
    <dbReference type="NCBI Taxonomy" id="2607659"/>
    <lineage>
        <taxon>Bacteria</taxon>
        <taxon>Bacillati</taxon>
        <taxon>Actinomycetota</taxon>
        <taxon>Actinomycetes</taxon>
        <taxon>Propionibacteriales</taxon>
        <taxon>Nocardioidaceae</taxon>
        <taxon>Nocardioides</taxon>
    </lineage>
</organism>
<accession>A0A5B1M3G2</accession>